<proteinExistence type="predicted"/>
<protein>
    <submittedName>
        <fullName evidence="1">LETM1-like protein</fullName>
    </submittedName>
</protein>
<keyword evidence="2" id="KW-1185">Reference proteome</keyword>
<sequence>MWGPGAEQGGILQTSRCRLDLKEPYYRMSQPQAYSSSQDQQPNQLLQLQGMSVPCVLGTAERTKLSRFRQDWAKKLVHWKTEFLDTLKHYWLGIKLLGVDVKISSKLLVEHARGKSLSRRDKN</sequence>
<evidence type="ECO:0000313" key="1">
    <source>
        <dbReference type="EMBL" id="PWA65434.1"/>
    </source>
</evidence>
<comment type="caution">
    <text evidence="1">The sequence shown here is derived from an EMBL/GenBank/DDBJ whole genome shotgun (WGS) entry which is preliminary data.</text>
</comment>
<accession>A0A2U1MW55</accession>
<dbReference type="EMBL" id="PKPP01004225">
    <property type="protein sequence ID" value="PWA65434.1"/>
    <property type="molecule type" value="Genomic_DNA"/>
</dbReference>
<organism evidence="1 2">
    <name type="scientific">Artemisia annua</name>
    <name type="common">Sweet wormwood</name>
    <dbReference type="NCBI Taxonomy" id="35608"/>
    <lineage>
        <taxon>Eukaryota</taxon>
        <taxon>Viridiplantae</taxon>
        <taxon>Streptophyta</taxon>
        <taxon>Embryophyta</taxon>
        <taxon>Tracheophyta</taxon>
        <taxon>Spermatophyta</taxon>
        <taxon>Magnoliopsida</taxon>
        <taxon>eudicotyledons</taxon>
        <taxon>Gunneridae</taxon>
        <taxon>Pentapetalae</taxon>
        <taxon>asterids</taxon>
        <taxon>campanulids</taxon>
        <taxon>Asterales</taxon>
        <taxon>Asteraceae</taxon>
        <taxon>Asteroideae</taxon>
        <taxon>Anthemideae</taxon>
        <taxon>Artemisiinae</taxon>
        <taxon>Artemisia</taxon>
    </lineage>
</organism>
<name>A0A2U1MW55_ARTAN</name>
<gene>
    <name evidence="1" type="ORF">CTI12_AA329800</name>
</gene>
<reference evidence="1 2" key="1">
    <citation type="journal article" date="2018" name="Mol. Plant">
        <title>The genome of Artemisia annua provides insight into the evolution of Asteraceae family and artemisinin biosynthesis.</title>
        <authorList>
            <person name="Shen Q."/>
            <person name="Zhang L."/>
            <person name="Liao Z."/>
            <person name="Wang S."/>
            <person name="Yan T."/>
            <person name="Shi P."/>
            <person name="Liu M."/>
            <person name="Fu X."/>
            <person name="Pan Q."/>
            <person name="Wang Y."/>
            <person name="Lv Z."/>
            <person name="Lu X."/>
            <person name="Zhang F."/>
            <person name="Jiang W."/>
            <person name="Ma Y."/>
            <person name="Chen M."/>
            <person name="Hao X."/>
            <person name="Li L."/>
            <person name="Tang Y."/>
            <person name="Lv G."/>
            <person name="Zhou Y."/>
            <person name="Sun X."/>
            <person name="Brodelius P.E."/>
            <person name="Rose J.K.C."/>
            <person name="Tang K."/>
        </authorList>
    </citation>
    <scope>NUCLEOTIDE SEQUENCE [LARGE SCALE GENOMIC DNA]</scope>
    <source>
        <strain evidence="2">cv. Huhao1</strain>
        <tissue evidence="1">Leaf</tissue>
    </source>
</reference>
<dbReference type="AlphaFoldDB" id="A0A2U1MW55"/>
<dbReference type="STRING" id="35608.A0A2U1MW55"/>
<dbReference type="Proteomes" id="UP000245207">
    <property type="component" value="Unassembled WGS sequence"/>
</dbReference>
<evidence type="ECO:0000313" key="2">
    <source>
        <dbReference type="Proteomes" id="UP000245207"/>
    </source>
</evidence>
<dbReference type="OrthoDB" id="1715956at2759"/>